<comment type="caution">
    <text evidence="2">The sequence shown here is derived from an EMBL/GenBank/DDBJ whole genome shotgun (WGS) entry which is preliminary data.</text>
</comment>
<evidence type="ECO:0000313" key="3">
    <source>
        <dbReference type="Proteomes" id="UP000281899"/>
    </source>
</evidence>
<sequence>MFFVFLLSTNQINTQKIQKDSAKNKEIDEVVSTVLKLENPFSEAGVFLIMLRRIATPSKYNLNYQNQKNALDQMKQDPEFGTSESDIQGRIWRDKK</sequence>
<evidence type="ECO:0000256" key="1">
    <source>
        <dbReference type="SAM" id="MobiDB-lite"/>
    </source>
</evidence>
<dbReference type="EMBL" id="RJTW01000016">
    <property type="protein sequence ID" value="ROH85686.1"/>
    <property type="molecule type" value="Genomic_DNA"/>
</dbReference>
<organism evidence="2 3">
    <name type="scientific">Chryseobacterium cucumeris</name>
    <dbReference type="NCBI Taxonomy" id="1813611"/>
    <lineage>
        <taxon>Bacteria</taxon>
        <taxon>Pseudomonadati</taxon>
        <taxon>Bacteroidota</taxon>
        <taxon>Flavobacteriia</taxon>
        <taxon>Flavobacteriales</taxon>
        <taxon>Weeksellaceae</taxon>
        <taxon>Chryseobacterium group</taxon>
        <taxon>Chryseobacterium</taxon>
    </lineage>
</organism>
<proteinExistence type="predicted"/>
<keyword evidence="3" id="KW-1185">Reference proteome</keyword>
<feature type="region of interest" description="Disordered" evidence="1">
    <location>
        <begin position="73"/>
        <end position="96"/>
    </location>
</feature>
<accession>A0ABX9X1Z7</accession>
<dbReference type="Proteomes" id="UP000281899">
    <property type="component" value="Unassembled WGS sequence"/>
</dbReference>
<reference evidence="2 3" key="1">
    <citation type="submission" date="2018-11" db="EMBL/GenBank/DDBJ databases">
        <title>Proposal to divide the Flavobacteriaceae and reorganize its genera based on Amino Acid Identity values calculated from whole genome sequences.</title>
        <authorList>
            <person name="Nicholson A.C."/>
            <person name="Gulvik C.A."/>
            <person name="Whitney A.M."/>
            <person name="Humrighouse B.W."/>
            <person name="Bell M."/>
            <person name="Holmes B."/>
            <person name="Steigerwalt A."/>
            <person name="Villarma A."/>
            <person name="Sheth M."/>
            <person name="Batra D."/>
            <person name="Pryor J."/>
            <person name="Bernardet J.-F."/>
            <person name="Hugo C."/>
            <person name="Kampfer P."/>
            <person name="Newman J."/>
            <person name="Mcquiston J.R."/>
        </authorList>
    </citation>
    <scope>NUCLEOTIDE SEQUENCE [LARGE SCALE GENOMIC DNA]</scope>
    <source>
        <strain evidence="2 3">G0235</strain>
    </source>
</reference>
<gene>
    <name evidence="2" type="ORF">EGI15_23125</name>
</gene>
<evidence type="ECO:0000313" key="2">
    <source>
        <dbReference type="EMBL" id="ROH85686.1"/>
    </source>
</evidence>
<name>A0ABX9X1Z7_9FLAO</name>
<protein>
    <recommendedName>
        <fullName evidence="4">Addiction module component</fullName>
    </recommendedName>
</protein>
<evidence type="ECO:0008006" key="4">
    <source>
        <dbReference type="Google" id="ProtNLM"/>
    </source>
</evidence>